<evidence type="ECO:0000313" key="3">
    <source>
        <dbReference type="EMBL" id="QPK24109.1"/>
    </source>
</evidence>
<sequence>MAGAYAHLAVVNIASEIGRLEEAKVPQSGILAVKKYLRFCELGSVSPDYPYLAITDSGAAKWADNMHYEKTGDVVQSLAKGVMGLQGAEKQKVLAWLLGYVAHVVTDMTIHPIVEKIVGPYAQNKRAHRVCEMNQDAYIFPRLNLGEVGLSEHLNSGLRGCSQDGHLDATIKGLWESALQQTYAQAFSKNKPDIDKWNDQFLFVVDNIAEEGNKLMPLARHVAVGLGLTYPAVTKLDQQFLVNIATPEGAKNYDDVFDLAVTHVVEAWRLVAESVEKSDVDALSFFGHWNLDTGRDVNTGKLVYWKEVA</sequence>
<dbReference type="InterPro" id="IPR029002">
    <property type="entry name" value="PLPC/GPLD1"/>
</dbReference>
<keyword evidence="5" id="KW-1185">Reference proteome</keyword>
<proteinExistence type="predicted"/>
<dbReference type="Pfam" id="PF00882">
    <property type="entry name" value="Zn_dep_PLPC"/>
    <property type="match status" value="1"/>
</dbReference>
<evidence type="ECO:0000259" key="1">
    <source>
        <dbReference type="Pfam" id="PF00882"/>
    </source>
</evidence>
<dbReference type="EMBL" id="JACGET010000018">
    <property type="protein sequence ID" value="MBN3107476.1"/>
    <property type="molecule type" value="Genomic_DNA"/>
</dbReference>
<evidence type="ECO:0000313" key="5">
    <source>
        <dbReference type="Proteomes" id="UP000762586"/>
    </source>
</evidence>
<dbReference type="RefSeq" id="WP_119871579.1">
    <property type="nucleotide sequence ID" value="NZ_BSWF01000008.1"/>
</dbReference>
<dbReference type="Proteomes" id="UP000762586">
    <property type="component" value="Unassembled WGS sequence"/>
</dbReference>
<protein>
    <submittedName>
        <fullName evidence="3">Zinc dependent phospholipase C family protein</fullName>
    </submittedName>
</protein>
<name>A0A3S0XUL0_9GAMM</name>
<dbReference type="EMBL" id="CP065031">
    <property type="protein sequence ID" value="QPK24109.1"/>
    <property type="molecule type" value="Genomic_DNA"/>
</dbReference>
<dbReference type="AlphaFoldDB" id="A0A3S0XUL0"/>
<gene>
    <name evidence="3" type="ORF">F126LOC_021365</name>
    <name evidence="2" type="ORF">H4F48_15530</name>
</gene>
<reference evidence="3 4" key="2">
    <citation type="submission" date="2020-11" db="EMBL/GenBank/DDBJ databases">
        <title>Complete genome sequence of Pectobacterium brasiliense strain F126.</title>
        <authorList>
            <person name="Miroshnikov K."/>
            <person name="Vo T.N.H."/>
            <person name="Khodykina M.V."/>
            <person name="Kabanova A.P."/>
            <person name="Shneider M."/>
            <person name="Korzhenkov A."/>
            <person name="Toschakov S.V."/>
            <person name="Miroshnikov K.A."/>
            <person name="Ignatov A.N."/>
            <person name="Mikhailova Y.V."/>
            <person name="Shelenkov A."/>
            <person name="Yanushevich Y.G."/>
            <person name="Evseev P.V."/>
        </authorList>
    </citation>
    <scope>NUCLEOTIDE SEQUENCE [LARGE SCALE GENOMIC DNA]</scope>
    <source>
        <strain evidence="3 4">F126</strain>
    </source>
</reference>
<accession>A0A3S0XUL0</accession>
<organism evidence="3 4">
    <name type="scientific">Pectobacterium brasiliense</name>
    <dbReference type="NCBI Taxonomy" id="180957"/>
    <lineage>
        <taxon>Bacteria</taxon>
        <taxon>Pseudomonadati</taxon>
        <taxon>Pseudomonadota</taxon>
        <taxon>Gammaproteobacteria</taxon>
        <taxon>Enterobacterales</taxon>
        <taxon>Pectobacteriaceae</taxon>
        <taxon>Pectobacterium</taxon>
    </lineage>
</organism>
<reference evidence="2 5" key="1">
    <citation type="submission" date="2020-07" db="EMBL/GenBank/DDBJ databases">
        <title>A pangenomic view of the genus Pectobacterium provides insights into genome organization, phylogeny, and virulence.</title>
        <authorList>
            <person name="Jonkheer E."/>
            <person name="Brankovics B."/>
            <person name="Houwers I."/>
            <person name="Van Der Wolf J."/>
            <person name="Bonants P."/>
            <person name="Vreeburg R."/>
            <person name="Bollema R."/>
            <person name="De Haan J."/>
            <person name="Berke L."/>
            <person name="De Ridder D."/>
            <person name="Smit S."/>
            <person name="Van Der Lee T.A.J."/>
        </authorList>
    </citation>
    <scope>NUCLEOTIDE SEQUENCE [LARGE SCALE GENOMIC DNA]</scope>
    <source>
        <strain evidence="2 5">NAK:384</strain>
    </source>
</reference>
<feature type="domain" description="Phospholipase C/D" evidence="1">
    <location>
        <begin position="7"/>
        <end position="162"/>
    </location>
</feature>
<evidence type="ECO:0000313" key="4">
    <source>
        <dbReference type="Proteomes" id="UP000269351"/>
    </source>
</evidence>
<evidence type="ECO:0000313" key="2">
    <source>
        <dbReference type="EMBL" id="MBN3107476.1"/>
    </source>
</evidence>
<dbReference type="Proteomes" id="UP000269351">
    <property type="component" value="Chromosome"/>
</dbReference>